<feature type="transmembrane region" description="Helical" evidence="1">
    <location>
        <begin position="118"/>
        <end position="137"/>
    </location>
</feature>
<feature type="transmembrane region" description="Helical" evidence="1">
    <location>
        <begin position="245"/>
        <end position="269"/>
    </location>
</feature>
<keyword evidence="1" id="KW-1133">Transmembrane helix</keyword>
<evidence type="ECO:0000256" key="1">
    <source>
        <dbReference type="SAM" id="Phobius"/>
    </source>
</evidence>
<dbReference type="PANTHER" id="PTHR30199:SF0">
    <property type="entry name" value="INNER MEMBRANE PROTEIN YDCO"/>
    <property type="match status" value="1"/>
</dbReference>
<protein>
    <submittedName>
        <fullName evidence="2">Membrane protein</fullName>
    </submittedName>
</protein>
<proteinExistence type="predicted"/>
<dbReference type="GO" id="GO:0005886">
    <property type="term" value="C:plasma membrane"/>
    <property type="evidence" value="ECO:0007669"/>
    <property type="project" value="TreeGrafter"/>
</dbReference>
<dbReference type="NCBIfam" id="TIGR00843">
    <property type="entry name" value="benE"/>
    <property type="match status" value="1"/>
</dbReference>
<comment type="caution">
    <text evidence="2">The sequence shown here is derived from an EMBL/GenBank/DDBJ whole genome shotgun (WGS) entry which is preliminary data.</text>
</comment>
<gene>
    <name evidence="2" type="ORF">ABB30_06580</name>
</gene>
<feature type="transmembrane region" description="Helical" evidence="1">
    <location>
        <begin position="44"/>
        <end position="64"/>
    </location>
</feature>
<feature type="transmembrane region" description="Helical" evidence="1">
    <location>
        <begin position="92"/>
        <end position="111"/>
    </location>
</feature>
<reference evidence="2 3" key="1">
    <citation type="submission" date="2015-05" db="EMBL/GenBank/DDBJ databases">
        <title>Genome sequencing and analysis of members of genus Stenotrophomonas.</title>
        <authorList>
            <person name="Patil P.P."/>
            <person name="Midha S."/>
            <person name="Patil P.B."/>
        </authorList>
    </citation>
    <scope>NUCLEOTIDE SEQUENCE [LARGE SCALE GENOMIC DNA]</scope>
    <source>
        <strain evidence="2 3">DSM 24757</strain>
    </source>
</reference>
<dbReference type="AlphaFoldDB" id="A0A0R0D856"/>
<dbReference type="EMBL" id="LDJM01000016">
    <property type="protein sequence ID" value="KRG77808.1"/>
    <property type="molecule type" value="Genomic_DNA"/>
</dbReference>
<dbReference type="STRING" id="336566.ABB30_06580"/>
<feature type="transmembrane region" description="Helical" evidence="1">
    <location>
        <begin position="205"/>
        <end position="224"/>
    </location>
</feature>
<feature type="transmembrane region" description="Helical" evidence="1">
    <location>
        <begin position="12"/>
        <end position="32"/>
    </location>
</feature>
<evidence type="ECO:0000313" key="2">
    <source>
        <dbReference type="EMBL" id="KRG77808.1"/>
    </source>
</evidence>
<feature type="transmembrane region" description="Helical" evidence="1">
    <location>
        <begin position="143"/>
        <end position="160"/>
    </location>
</feature>
<dbReference type="GO" id="GO:0042925">
    <property type="term" value="F:benzoate transmembrane transporter activity"/>
    <property type="evidence" value="ECO:0007669"/>
    <property type="project" value="InterPro"/>
</dbReference>
<keyword evidence="1" id="KW-0812">Transmembrane</keyword>
<keyword evidence="1" id="KW-0472">Membrane</keyword>
<feature type="transmembrane region" description="Helical" evidence="1">
    <location>
        <begin position="289"/>
        <end position="311"/>
    </location>
</feature>
<feature type="transmembrane region" description="Helical" evidence="1">
    <location>
        <begin position="359"/>
        <end position="381"/>
    </location>
</feature>
<dbReference type="Proteomes" id="UP000050956">
    <property type="component" value="Unassembled WGS sequence"/>
</dbReference>
<feature type="transmembrane region" description="Helical" evidence="1">
    <location>
        <begin position="167"/>
        <end position="185"/>
    </location>
</feature>
<name>A0A0R0D856_9GAMM</name>
<dbReference type="Pfam" id="PF03594">
    <property type="entry name" value="BenE"/>
    <property type="match status" value="1"/>
</dbReference>
<accession>A0A0R0D856</accession>
<dbReference type="OrthoDB" id="9792424at2"/>
<sequence length="384" mass="39220">MAADISLQSLLAGLLTVLVSVASSVVIVFEAARQLGANQAQISSWMWALGLGLGVSCIALSWRYRLPVVTAWSTPGAAMLAVGGTHLPLSDAIGAFMLAAALSALIGFTGVFARLMRVIPPALAAAMLAGVLLRFGLGLFEQLQQQWLLPLAMLLAWLLGRRLLPRYAVLASLVAGLALCLGQGQLTSGPLPLSLAAPILTLPTWSVPATIGIALPLLVVTMASQNLPGVAALQAAGYRPPVSAIIGWIGVINLVLAPFGAFALNLAAITAAICLGPDAHPDARRRYTAAISAGLFYLLLGLLGASVAIGLAALPPALIACLAGIALLGTLGGALASAMDNPSSHDAALVTFLITASDISLLGVGSAFWGLLGGLLTAWMLRQR</sequence>
<dbReference type="InterPro" id="IPR004711">
    <property type="entry name" value="Benzoate_Transporter"/>
</dbReference>
<evidence type="ECO:0000313" key="3">
    <source>
        <dbReference type="Proteomes" id="UP000050956"/>
    </source>
</evidence>
<dbReference type="PANTHER" id="PTHR30199">
    <property type="entry name" value="MFS FAMILY TRANSPORTER, PREDICTED SUBSTRATE BENZOATE"/>
    <property type="match status" value="1"/>
</dbReference>
<dbReference type="PATRIC" id="fig|336566.3.peg.663"/>
<keyword evidence="3" id="KW-1185">Reference proteome</keyword>
<feature type="transmembrane region" description="Helical" evidence="1">
    <location>
        <begin position="318"/>
        <end position="339"/>
    </location>
</feature>
<organism evidence="2 3">
    <name type="scientific">Stenotrophomonas ginsengisoli</name>
    <dbReference type="NCBI Taxonomy" id="336566"/>
    <lineage>
        <taxon>Bacteria</taxon>
        <taxon>Pseudomonadati</taxon>
        <taxon>Pseudomonadota</taxon>
        <taxon>Gammaproteobacteria</taxon>
        <taxon>Lysobacterales</taxon>
        <taxon>Lysobacteraceae</taxon>
        <taxon>Stenotrophomonas</taxon>
    </lineage>
</organism>